<evidence type="ECO:0000313" key="2">
    <source>
        <dbReference type="Proteomes" id="UP000252519"/>
    </source>
</evidence>
<reference evidence="1 2" key="1">
    <citation type="submission" date="2014-10" db="EMBL/GenBank/DDBJ databases">
        <title>Draft genome of the hookworm Ancylostoma caninum.</title>
        <authorList>
            <person name="Mitreva M."/>
        </authorList>
    </citation>
    <scope>NUCLEOTIDE SEQUENCE [LARGE SCALE GENOMIC DNA]</scope>
    <source>
        <strain evidence="1 2">Baltimore</strain>
    </source>
</reference>
<gene>
    <name evidence="1" type="ORF">ANCCAN_26930</name>
</gene>
<comment type="caution">
    <text evidence="1">The sequence shown here is derived from an EMBL/GenBank/DDBJ whole genome shotgun (WGS) entry which is preliminary data.</text>
</comment>
<dbReference type="Proteomes" id="UP000252519">
    <property type="component" value="Unassembled WGS sequence"/>
</dbReference>
<name>A0A368FAX6_ANCCA</name>
<sequence length="31" mass="3575">MYWINGVQNTLEHTPESRILCTILIKTTNGK</sequence>
<dbReference type="AlphaFoldDB" id="A0A368FAX6"/>
<dbReference type="EMBL" id="JOJR01004361">
    <property type="protein sequence ID" value="RCN27337.1"/>
    <property type="molecule type" value="Genomic_DNA"/>
</dbReference>
<keyword evidence="2" id="KW-1185">Reference proteome</keyword>
<accession>A0A368FAX6</accession>
<proteinExistence type="predicted"/>
<protein>
    <submittedName>
        <fullName evidence="1">Uncharacterized protein</fullName>
    </submittedName>
</protein>
<organism evidence="1 2">
    <name type="scientific">Ancylostoma caninum</name>
    <name type="common">Dog hookworm</name>
    <dbReference type="NCBI Taxonomy" id="29170"/>
    <lineage>
        <taxon>Eukaryota</taxon>
        <taxon>Metazoa</taxon>
        <taxon>Ecdysozoa</taxon>
        <taxon>Nematoda</taxon>
        <taxon>Chromadorea</taxon>
        <taxon>Rhabditida</taxon>
        <taxon>Rhabditina</taxon>
        <taxon>Rhabditomorpha</taxon>
        <taxon>Strongyloidea</taxon>
        <taxon>Ancylostomatidae</taxon>
        <taxon>Ancylostomatinae</taxon>
        <taxon>Ancylostoma</taxon>
    </lineage>
</organism>
<evidence type="ECO:0000313" key="1">
    <source>
        <dbReference type="EMBL" id="RCN27337.1"/>
    </source>
</evidence>